<evidence type="ECO:0000313" key="2">
    <source>
        <dbReference type="Proteomes" id="UP001225134"/>
    </source>
</evidence>
<protein>
    <submittedName>
        <fullName evidence="1">Uncharacterized protein</fullName>
    </submittedName>
</protein>
<dbReference type="Proteomes" id="UP001225134">
    <property type="component" value="Unassembled WGS sequence"/>
</dbReference>
<proteinExistence type="predicted"/>
<dbReference type="EMBL" id="JASSPP010000016">
    <property type="protein sequence ID" value="MDK9581222.1"/>
    <property type="molecule type" value="Genomic_DNA"/>
</dbReference>
<comment type="caution">
    <text evidence="1">The sequence shown here is derived from an EMBL/GenBank/DDBJ whole genome shotgun (WGS) entry which is preliminary data.</text>
</comment>
<keyword evidence="2" id="KW-1185">Reference proteome</keyword>
<evidence type="ECO:0000313" key="1">
    <source>
        <dbReference type="EMBL" id="MDK9581222.1"/>
    </source>
</evidence>
<reference evidence="1 2" key="1">
    <citation type="submission" date="2023-06" db="EMBL/GenBank/DDBJ databases">
        <title>Antibody response to the Sneathia vaginalis cytopathogenic toxin A during pregnancy.</title>
        <authorList>
            <person name="Mccoy Z.T."/>
            <person name="Serrano M.G."/>
            <person name="Spaine K."/>
            <person name="Edwards D.J."/>
            <person name="Buck G.A."/>
            <person name="Jefferson K."/>
        </authorList>
    </citation>
    <scope>NUCLEOTIDE SEQUENCE [LARGE SCALE GENOMIC DNA]</scope>
    <source>
        <strain evidence="1 2">CCUG 42621</strain>
    </source>
</reference>
<feature type="non-terminal residue" evidence="1">
    <location>
        <position position="109"/>
    </location>
</feature>
<organism evidence="1 2">
    <name type="scientific">Sneathia sanguinegens</name>
    <dbReference type="NCBI Taxonomy" id="40543"/>
    <lineage>
        <taxon>Bacteria</taxon>
        <taxon>Fusobacteriati</taxon>
        <taxon>Fusobacteriota</taxon>
        <taxon>Fusobacteriia</taxon>
        <taxon>Fusobacteriales</taxon>
        <taxon>Leptotrichiaceae</taxon>
        <taxon>Sneathia</taxon>
    </lineage>
</organism>
<gene>
    <name evidence="1" type="ORF">QQA45_06980</name>
</gene>
<accession>A0ABT7HLS3</accession>
<name>A0ABT7HLS3_9FUSO</name>
<sequence length="109" mass="13427">MISSYKFPILFVENKIICKFFTKEFSMYIKKIDTSKVYIEYFENARDILKKRNNIFYGTYFNNIEEFFSNSSEYIEIYDDFFKMLRISKKKLINLFLNEIIELVQSFYE</sequence>